<reference evidence="2 3" key="1">
    <citation type="journal article" date="2014" name="PLoS Genet.">
        <title>Phylogenetically driven sequencing of extremely halophilic archaea reveals strategies for static and dynamic osmo-response.</title>
        <authorList>
            <person name="Becker E.A."/>
            <person name="Seitzer P.M."/>
            <person name="Tritt A."/>
            <person name="Larsen D."/>
            <person name="Krusor M."/>
            <person name="Yao A.I."/>
            <person name="Wu D."/>
            <person name="Madern D."/>
            <person name="Eisen J.A."/>
            <person name="Darling A.E."/>
            <person name="Facciotti M.T."/>
        </authorList>
    </citation>
    <scope>NUCLEOTIDE SEQUENCE [LARGE SCALE GENOMIC DNA]</scope>
    <source>
        <strain evidence="2 3">JCM 10478</strain>
    </source>
</reference>
<evidence type="ECO:0000313" key="2">
    <source>
        <dbReference type="EMBL" id="ELY63007.1"/>
    </source>
</evidence>
<dbReference type="EMBL" id="AOID01000064">
    <property type="protein sequence ID" value="ELY63007.1"/>
    <property type="molecule type" value="Genomic_DNA"/>
</dbReference>
<gene>
    <name evidence="2" type="ORF">C489_20886</name>
</gene>
<dbReference type="Proteomes" id="UP000011632">
    <property type="component" value="Unassembled WGS sequence"/>
</dbReference>
<dbReference type="PATRIC" id="fig|1227496.3.peg.4179"/>
<evidence type="ECO:0000256" key="1">
    <source>
        <dbReference type="SAM" id="MobiDB-lite"/>
    </source>
</evidence>
<feature type="compositionally biased region" description="Low complexity" evidence="1">
    <location>
        <begin position="59"/>
        <end position="70"/>
    </location>
</feature>
<feature type="region of interest" description="Disordered" evidence="1">
    <location>
        <begin position="59"/>
        <end position="96"/>
    </location>
</feature>
<keyword evidence="3" id="KW-1185">Reference proteome</keyword>
<comment type="caution">
    <text evidence="2">The sequence shown here is derived from an EMBL/GenBank/DDBJ whole genome shotgun (WGS) entry which is preliminary data.</text>
</comment>
<name>L9XNA0_9EURY</name>
<organism evidence="2 3">
    <name type="scientific">Natrinema versiforme JCM 10478</name>
    <dbReference type="NCBI Taxonomy" id="1227496"/>
    <lineage>
        <taxon>Archaea</taxon>
        <taxon>Methanobacteriati</taxon>
        <taxon>Methanobacteriota</taxon>
        <taxon>Stenosarchaea group</taxon>
        <taxon>Halobacteria</taxon>
        <taxon>Halobacteriales</taxon>
        <taxon>Natrialbaceae</taxon>
        <taxon>Natrinema</taxon>
    </lineage>
</organism>
<accession>L9XNA0</accession>
<proteinExistence type="predicted"/>
<evidence type="ECO:0000313" key="3">
    <source>
        <dbReference type="Proteomes" id="UP000011632"/>
    </source>
</evidence>
<sequence>MARSEYIEETADSETFQELVATKYYDDQLEFITVKQLIGAEAAQRLRLLKADLEDEPLISPLPTTSISTTGMRRWSTPQTTIDERLPAAPNGRGRY</sequence>
<dbReference type="AlphaFoldDB" id="L9XNA0"/>
<protein>
    <submittedName>
        <fullName evidence="2">Uncharacterized protein</fullName>
    </submittedName>
</protein>